<protein>
    <submittedName>
        <fullName evidence="1">Uncharacterized protein</fullName>
    </submittedName>
</protein>
<gene>
    <name evidence="1" type="ORF">GCWU000324_01359</name>
</gene>
<name>C4GGU0_9NEIS</name>
<reference evidence="1" key="1">
    <citation type="submission" date="2009-04" db="EMBL/GenBank/DDBJ databases">
        <authorList>
            <person name="Weinstock G."/>
            <person name="Sodergren E."/>
            <person name="Clifton S."/>
            <person name="Fulton L."/>
            <person name="Fulton B."/>
            <person name="Courtney L."/>
            <person name="Fronick C."/>
            <person name="Harrison M."/>
            <person name="Strong C."/>
            <person name="Farmer C."/>
            <person name="Delahaunty K."/>
            <person name="Markovic C."/>
            <person name="Hall O."/>
            <person name="Minx P."/>
            <person name="Tomlinson C."/>
            <person name="Mitreva M."/>
            <person name="Nelson J."/>
            <person name="Hou S."/>
            <person name="Wollam A."/>
            <person name="Pepin K.H."/>
            <person name="Johnson M."/>
            <person name="Bhonagiri V."/>
            <person name="Nash W.E."/>
            <person name="Warren W."/>
            <person name="Chinwalla A."/>
            <person name="Mardis E.R."/>
            <person name="Wilson R.K."/>
        </authorList>
    </citation>
    <scope>NUCLEOTIDE SEQUENCE [LARGE SCALE GENOMIC DNA]</scope>
    <source>
        <strain evidence="1">ATCC 51147</strain>
    </source>
</reference>
<evidence type="ECO:0000313" key="2">
    <source>
        <dbReference type="Proteomes" id="UP000003009"/>
    </source>
</evidence>
<dbReference type="HOGENOM" id="CLU_3184739_0_0_4"/>
<organism evidence="1 2">
    <name type="scientific">Kingella oralis ATCC 51147</name>
    <dbReference type="NCBI Taxonomy" id="629741"/>
    <lineage>
        <taxon>Bacteria</taxon>
        <taxon>Pseudomonadati</taxon>
        <taxon>Pseudomonadota</taxon>
        <taxon>Betaproteobacteria</taxon>
        <taxon>Neisseriales</taxon>
        <taxon>Neisseriaceae</taxon>
        <taxon>Kingella</taxon>
    </lineage>
</organism>
<comment type="caution">
    <text evidence="1">The sequence shown here is derived from an EMBL/GenBank/DDBJ whole genome shotgun (WGS) entry which is preliminary data.</text>
</comment>
<dbReference type="AlphaFoldDB" id="C4GGU0"/>
<accession>C4GGU0</accession>
<evidence type="ECO:0000313" key="1">
    <source>
        <dbReference type="EMBL" id="EEP69445.1"/>
    </source>
</evidence>
<sequence length="46" mass="5185">MGQPENPIPAKKRILSTKTRIAATNHLYNVFRLPKIPAQSIFTPQP</sequence>
<proteinExistence type="predicted"/>
<dbReference type="EMBL" id="ACJW02000002">
    <property type="protein sequence ID" value="EEP69445.1"/>
    <property type="molecule type" value="Genomic_DNA"/>
</dbReference>
<keyword evidence="2" id="KW-1185">Reference proteome</keyword>
<dbReference type="Proteomes" id="UP000003009">
    <property type="component" value="Unassembled WGS sequence"/>
</dbReference>